<evidence type="ECO:0000313" key="2">
    <source>
        <dbReference type="EMBL" id="SNV59599.1"/>
    </source>
</evidence>
<dbReference type="KEGG" id="sste:SAMEA4384403_0566"/>
<proteinExistence type="predicted"/>
<name>A0A239YKF6_9STAP</name>
<evidence type="ECO:0000313" key="3">
    <source>
        <dbReference type="Proteomes" id="UP000242084"/>
    </source>
</evidence>
<dbReference type="AlphaFoldDB" id="A0A239YKF6"/>
<keyword evidence="1" id="KW-0472">Membrane</keyword>
<feature type="transmembrane region" description="Helical" evidence="1">
    <location>
        <begin position="51"/>
        <end position="75"/>
    </location>
</feature>
<evidence type="ECO:0000256" key="1">
    <source>
        <dbReference type="SAM" id="Phobius"/>
    </source>
</evidence>
<dbReference type="OrthoDB" id="2414623at2"/>
<sequence length="159" mass="18574">MNKISKYEKQTMYLTIGAMVLNLACFIIYLVKFFQVVPLYVAFDFKNGVVYYLMAFIIQTLLVISFFILLLNFLKIITRGDFFHEKNYDKIFFAAMMITIYGSINAMKDFLDIGMKYKELLDTTFLTNTLLVCVSIVLMNFLSIYDKSKSIKEENDLTI</sequence>
<gene>
    <name evidence="2" type="ORF">SAMEA4384403_00566</name>
</gene>
<protein>
    <recommendedName>
        <fullName evidence="4">DUF2975 domain-containing protein</fullName>
    </recommendedName>
</protein>
<keyword evidence="1" id="KW-0812">Transmembrane</keyword>
<keyword evidence="1" id="KW-1133">Transmembrane helix</keyword>
<organism evidence="2 3">
    <name type="scientific">Mammaliicoccus stepanovicii</name>
    <dbReference type="NCBI Taxonomy" id="643214"/>
    <lineage>
        <taxon>Bacteria</taxon>
        <taxon>Bacillati</taxon>
        <taxon>Bacillota</taxon>
        <taxon>Bacilli</taxon>
        <taxon>Bacillales</taxon>
        <taxon>Staphylococcaceae</taxon>
        <taxon>Mammaliicoccus</taxon>
    </lineage>
</organism>
<reference evidence="2 3" key="1">
    <citation type="submission" date="2017-06" db="EMBL/GenBank/DDBJ databases">
        <authorList>
            <consortium name="Pathogen Informatics"/>
        </authorList>
    </citation>
    <scope>NUCLEOTIDE SEQUENCE [LARGE SCALE GENOMIC DNA]</scope>
    <source>
        <strain evidence="2 3">NCTC13839</strain>
    </source>
</reference>
<evidence type="ECO:0008006" key="4">
    <source>
        <dbReference type="Google" id="ProtNLM"/>
    </source>
</evidence>
<keyword evidence="3" id="KW-1185">Reference proteome</keyword>
<dbReference type="EMBL" id="LT906462">
    <property type="protein sequence ID" value="SNV59599.1"/>
    <property type="molecule type" value="Genomic_DNA"/>
</dbReference>
<feature type="transmembrane region" description="Helical" evidence="1">
    <location>
        <begin position="12"/>
        <end position="31"/>
    </location>
</feature>
<accession>A0A239YKF6</accession>
<feature type="transmembrane region" description="Helical" evidence="1">
    <location>
        <begin position="87"/>
        <end position="104"/>
    </location>
</feature>
<feature type="transmembrane region" description="Helical" evidence="1">
    <location>
        <begin position="124"/>
        <end position="145"/>
    </location>
</feature>
<dbReference type="Proteomes" id="UP000242084">
    <property type="component" value="Chromosome 1"/>
</dbReference>
<dbReference type="RefSeq" id="WP_095086438.1">
    <property type="nucleotide sequence ID" value="NZ_BMDM01000003.1"/>
</dbReference>